<dbReference type="Pfam" id="PF00294">
    <property type="entry name" value="PfkB"/>
    <property type="match status" value="1"/>
</dbReference>
<sequence>MKPLVVLGDVMLDVDVDGTVDRLCPGTPAAVVDVRRELRRPGGAGLAALLAARSTDEVLLITAVADDETGRALLDLLSSELTVLSVALRGTTVRKTRVLVGGQSLVRLDTGDGTADPAPVDAEVERALRSAGAILVADYGGGVAGHPDVRRALTELAPTVPIVWDPHPRGPAPTRGARLISPNLSEARLFHRPGPAAPGSGRDAVARDAAGPDVVELAANLRDDWLAHSVAVTTGEAGAVLADGRRVRTVPVPVDARITSSAEPDTCGAGDCFAATVSANLLAGATVAEAVSDAVAAAARFIVAGGACTLSVPVDPAVPVDPVVPTRPTPPRLGSAFDVAAGIRAEGGRVVATGGCFDLLHPGHVSLLRQARALGDALIVCLNSDDSVRRLKGLGRPILPARDRARLLTELASVDAVAIFDEPSPVALLERLRPDVWVKGGDYAGAPLPESEVVHRHGGETVLIPTVHGYSTSRLVAAAQVSG</sequence>
<dbReference type="RefSeq" id="WP_093941076.1">
    <property type="nucleotide sequence ID" value="NZ_CP022521.1"/>
</dbReference>
<dbReference type="Gene3D" id="3.40.1190.20">
    <property type="match status" value="1"/>
</dbReference>
<dbReference type="AlphaFoldDB" id="A0A221W1D7"/>
<keyword evidence="8" id="KW-1185">Reference proteome</keyword>
<dbReference type="InterPro" id="IPR050385">
    <property type="entry name" value="Archaeal_FAD_synthase"/>
</dbReference>
<dbReference type="PANTHER" id="PTHR43793">
    <property type="entry name" value="FAD SYNTHASE"/>
    <property type="match status" value="1"/>
</dbReference>
<evidence type="ECO:0000259" key="6">
    <source>
        <dbReference type="Pfam" id="PF01467"/>
    </source>
</evidence>
<dbReference type="KEGG" id="ahg:AHOG_09765"/>
<keyword evidence="4" id="KW-0119">Carbohydrate metabolism</keyword>
<accession>A0A221W1D7</accession>
<evidence type="ECO:0000313" key="7">
    <source>
        <dbReference type="EMBL" id="ASO19597.1"/>
    </source>
</evidence>
<keyword evidence="1" id="KW-0808">Transferase</keyword>
<keyword evidence="2" id="KW-0548">Nucleotidyltransferase</keyword>
<dbReference type="InterPro" id="IPR029056">
    <property type="entry name" value="Ribokinase-like"/>
</dbReference>
<dbReference type="Pfam" id="PF01467">
    <property type="entry name" value="CTP_transf_like"/>
    <property type="match status" value="1"/>
</dbReference>
<feature type="domain" description="Carbohydrate kinase PfkB" evidence="5">
    <location>
        <begin position="2"/>
        <end position="309"/>
    </location>
</feature>
<dbReference type="SUPFAM" id="SSF53613">
    <property type="entry name" value="Ribokinase-like"/>
    <property type="match status" value="1"/>
</dbReference>
<dbReference type="Proteomes" id="UP000204221">
    <property type="component" value="Chromosome"/>
</dbReference>
<evidence type="ECO:0000256" key="1">
    <source>
        <dbReference type="ARBA" id="ARBA00022679"/>
    </source>
</evidence>
<evidence type="ECO:0000256" key="4">
    <source>
        <dbReference type="ARBA" id="ARBA00023277"/>
    </source>
</evidence>
<dbReference type="InterPro" id="IPR004821">
    <property type="entry name" value="Cyt_trans-like"/>
</dbReference>
<name>A0A221W1D7_9PSEU</name>
<dbReference type="OrthoDB" id="9802794at2"/>
<organism evidence="7 8">
    <name type="scientific">Actinoalloteichus hoggarensis</name>
    <dbReference type="NCBI Taxonomy" id="1470176"/>
    <lineage>
        <taxon>Bacteria</taxon>
        <taxon>Bacillati</taxon>
        <taxon>Actinomycetota</taxon>
        <taxon>Actinomycetes</taxon>
        <taxon>Pseudonocardiales</taxon>
        <taxon>Pseudonocardiaceae</taxon>
        <taxon>Actinoalloteichus</taxon>
    </lineage>
</organism>
<feature type="domain" description="Cytidyltransferase-like" evidence="6">
    <location>
        <begin position="353"/>
        <end position="443"/>
    </location>
</feature>
<protein>
    <submittedName>
        <fullName evidence="7">Bifunctional protein HldE</fullName>
    </submittedName>
</protein>
<proteinExistence type="predicted"/>
<dbReference type="EMBL" id="CP022521">
    <property type="protein sequence ID" value="ASO19597.1"/>
    <property type="molecule type" value="Genomic_DNA"/>
</dbReference>
<evidence type="ECO:0000313" key="8">
    <source>
        <dbReference type="Proteomes" id="UP000204221"/>
    </source>
</evidence>
<reference evidence="7 8" key="1">
    <citation type="submission" date="2017-07" db="EMBL/GenBank/DDBJ databases">
        <title>Complete genome sequence of Actinoalloteichus hoggarensis DSM 45943, type strain of Actinoalloteichus hoggarensis.</title>
        <authorList>
            <person name="Ruckert C."/>
            <person name="Nouioui I."/>
            <person name="Willmese J."/>
            <person name="van Wezel G."/>
            <person name="Klenk H.-P."/>
            <person name="Kalinowski J."/>
            <person name="Zotchev S.B."/>
        </authorList>
    </citation>
    <scope>NUCLEOTIDE SEQUENCE [LARGE SCALE GENOMIC DNA]</scope>
    <source>
        <strain evidence="7 8">DSM 45943</strain>
    </source>
</reference>
<dbReference type="NCBIfam" id="TIGR00125">
    <property type="entry name" value="cyt_tran_rel"/>
    <property type="match status" value="1"/>
</dbReference>
<dbReference type="InterPro" id="IPR011611">
    <property type="entry name" value="PfkB_dom"/>
</dbReference>
<dbReference type="Gene3D" id="3.40.50.620">
    <property type="entry name" value="HUPs"/>
    <property type="match status" value="1"/>
</dbReference>
<evidence type="ECO:0000259" key="5">
    <source>
        <dbReference type="Pfam" id="PF00294"/>
    </source>
</evidence>
<evidence type="ECO:0000256" key="2">
    <source>
        <dbReference type="ARBA" id="ARBA00022695"/>
    </source>
</evidence>
<dbReference type="SUPFAM" id="SSF52374">
    <property type="entry name" value="Nucleotidylyl transferase"/>
    <property type="match status" value="1"/>
</dbReference>
<keyword evidence="3" id="KW-0511">Multifunctional enzyme</keyword>
<dbReference type="PANTHER" id="PTHR43793:SF2">
    <property type="entry name" value="BIFUNCTIONAL PROTEIN HLDE"/>
    <property type="match status" value="1"/>
</dbReference>
<dbReference type="InterPro" id="IPR014729">
    <property type="entry name" value="Rossmann-like_a/b/a_fold"/>
</dbReference>
<gene>
    <name evidence="7" type="primary">hldE</name>
    <name evidence="7" type="ORF">AHOG_09765</name>
</gene>
<evidence type="ECO:0000256" key="3">
    <source>
        <dbReference type="ARBA" id="ARBA00023268"/>
    </source>
</evidence>
<dbReference type="GO" id="GO:0016779">
    <property type="term" value="F:nucleotidyltransferase activity"/>
    <property type="evidence" value="ECO:0007669"/>
    <property type="project" value="UniProtKB-KW"/>
</dbReference>